<organism evidence="3">
    <name type="scientific">candidate division WOR-3 bacterium</name>
    <dbReference type="NCBI Taxonomy" id="2052148"/>
    <lineage>
        <taxon>Bacteria</taxon>
        <taxon>Bacteria division WOR-3</taxon>
    </lineage>
</organism>
<protein>
    <recommendedName>
        <fullName evidence="2">UPF0102 protein ENS41_08200</fullName>
    </recommendedName>
</protein>
<dbReference type="NCBIfam" id="NF009154">
    <property type="entry name" value="PRK12497.3-3"/>
    <property type="match status" value="1"/>
</dbReference>
<accession>A0A7C4CD70</accession>
<comment type="caution">
    <text evidence="3">The sequence shown here is derived from an EMBL/GenBank/DDBJ whole genome shotgun (WGS) entry which is preliminary data.</text>
</comment>
<comment type="similarity">
    <text evidence="1 2">Belongs to the UPF0102 family.</text>
</comment>
<evidence type="ECO:0000256" key="2">
    <source>
        <dbReference type="HAMAP-Rule" id="MF_00048"/>
    </source>
</evidence>
<dbReference type="CDD" id="cd20736">
    <property type="entry name" value="PoNe_Nuclease"/>
    <property type="match status" value="1"/>
</dbReference>
<reference evidence="3" key="1">
    <citation type="journal article" date="2020" name="mSystems">
        <title>Genome- and Community-Level Interaction Insights into Carbon Utilization and Element Cycling Functions of Hydrothermarchaeota in Hydrothermal Sediment.</title>
        <authorList>
            <person name="Zhou Z."/>
            <person name="Liu Y."/>
            <person name="Xu W."/>
            <person name="Pan J."/>
            <person name="Luo Z.H."/>
            <person name="Li M."/>
        </authorList>
    </citation>
    <scope>NUCLEOTIDE SEQUENCE [LARGE SCALE GENOMIC DNA]</scope>
    <source>
        <strain evidence="3">SpSt-488</strain>
    </source>
</reference>
<dbReference type="Pfam" id="PF02021">
    <property type="entry name" value="UPF0102"/>
    <property type="match status" value="1"/>
</dbReference>
<dbReference type="GO" id="GO:0003676">
    <property type="term" value="F:nucleic acid binding"/>
    <property type="evidence" value="ECO:0007669"/>
    <property type="project" value="InterPro"/>
</dbReference>
<dbReference type="SUPFAM" id="SSF52980">
    <property type="entry name" value="Restriction endonuclease-like"/>
    <property type="match status" value="1"/>
</dbReference>
<dbReference type="PANTHER" id="PTHR34039">
    <property type="entry name" value="UPF0102 PROTEIN YRAN"/>
    <property type="match status" value="1"/>
</dbReference>
<dbReference type="Gene3D" id="3.40.1350.10">
    <property type="match status" value="1"/>
</dbReference>
<dbReference type="NCBIfam" id="TIGR00252">
    <property type="entry name" value="YraN family protein"/>
    <property type="match status" value="1"/>
</dbReference>
<dbReference type="NCBIfam" id="NF009150">
    <property type="entry name" value="PRK12497.1-3"/>
    <property type="match status" value="1"/>
</dbReference>
<name>A0A7C4CD70_UNCW3</name>
<dbReference type="InterPro" id="IPR011335">
    <property type="entry name" value="Restrct_endonuc-II-like"/>
</dbReference>
<dbReference type="EMBL" id="DSUT01000175">
    <property type="protein sequence ID" value="HGK28907.1"/>
    <property type="molecule type" value="Genomic_DNA"/>
</dbReference>
<dbReference type="HAMAP" id="MF_00048">
    <property type="entry name" value="UPF0102"/>
    <property type="match status" value="1"/>
</dbReference>
<evidence type="ECO:0000313" key="3">
    <source>
        <dbReference type="EMBL" id="HGK28907.1"/>
    </source>
</evidence>
<evidence type="ECO:0000256" key="1">
    <source>
        <dbReference type="ARBA" id="ARBA00006738"/>
    </source>
</evidence>
<dbReference type="PANTHER" id="PTHR34039:SF1">
    <property type="entry name" value="UPF0102 PROTEIN YRAN"/>
    <property type="match status" value="1"/>
</dbReference>
<dbReference type="InterPro" id="IPR011856">
    <property type="entry name" value="tRNA_endonuc-like_dom_sf"/>
</dbReference>
<gene>
    <name evidence="3" type="ORF">ENS41_08200</name>
</gene>
<proteinExistence type="inferred from homology"/>
<sequence>MNRQVLGETGERLARAYLTRRGLKVLAANHRSRLGEVDLICLDAGTIVFVEVKTRTTGRFGPPAAAVDFRKQDRLRRLAEEYVIANHLESAPVRFDVLSIIYAPPASPELEYIPGAF</sequence>
<dbReference type="InterPro" id="IPR003509">
    <property type="entry name" value="UPF0102_YraN-like"/>
</dbReference>
<dbReference type="AlphaFoldDB" id="A0A7C4CD70"/>